<dbReference type="GO" id="GO:0032259">
    <property type="term" value="P:methylation"/>
    <property type="evidence" value="ECO:0007669"/>
    <property type="project" value="UniProtKB-KW"/>
</dbReference>
<dbReference type="GO" id="GO:0008171">
    <property type="term" value="F:O-methyltransferase activity"/>
    <property type="evidence" value="ECO:0007669"/>
    <property type="project" value="InterPro"/>
</dbReference>
<dbReference type="CDD" id="cd02440">
    <property type="entry name" value="AdoMet_MTases"/>
    <property type="match status" value="1"/>
</dbReference>
<dbReference type="Gene3D" id="3.40.50.150">
    <property type="entry name" value="Vaccinia Virus protein VP39"/>
    <property type="match status" value="1"/>
</dbReference>
<evidence type="ECO:0000256" key="3">
    <source>
        <dbReference type="ARBA" id="ARBA00022691"/>
    </source>
</evidence>
<accession>A0AAV8RLL5</accession>
<protein>
    <recommendedName>
        <fullName evidence="7">Caffeoyl-CoA O-methyltransferase</fullName>
    </recommendedName>
</protein>
<dbReference type="AlphaFoldDB" id="A0AAV8RLL5"/>
<dbReference type="GO" id="GO:0008757">
    <property type="term" value="F:S-adenosylmethionine-dependent methyltransferase activity"/>
    <property type="evidence" value="ECO:0007669"/>
    <property type="project" value="TreeGrafter"/>
</dbReference>
<dbReference type="Pfam" id="PF01596">
    <property type="entry name" value="Methyltransf_3"/>
    <property type="match status" value="1"/>
</dbReference>
<name>A0AAV8RLL5_ENSVE</name>
<comment type="similarity">
    <text evidence="4">Belongs to the class I-like SAM-binding methyltransferase superfamily. Cation-dependent O-methyltransferase family.</text>
</comment>
<keyword evidence="2" id="KW-0808">Transferase</keyword>
<dbReference type="EMBL" id="JAQQAF010000002">
    <property type="protein sequence ID" value="KAJ8504254.1"/>
    <property type="molecule type" value="Genomic_DNA"/>
</dbReference>
<proteinExistence type="inferred from homology"/>
<evidence type="ECO:0008006" key="7">
    <source>
        <dbReference type="Google" id="ProtNLM"/>
    </source>
</evidence>
<organism evidence="5 6">
    <name type="scientific">Ensete ventricosum</name>
    <name type="common">Abyssinian banana</name>
    <name type="synonym">Musa ensete</name>
    <dbReference type="NCBI Taxonomy" id="4639"/>
    <lineage>
        <taxon>Eukaryota</taxon>
        <taxon>Viridiplantae</taxon>
        <taxon>Streptophyta</taxon>
        <taxon>Embryophyta</taxon>
        <taxon>Tracheophyta</taxon>
        <taxon>Spermatophyta</taxon>
        <taxon>Magnoliopsida</taxon>
        <taxon>Liliopsida</taxon>
        <taxon>Zingiberales</taxon>
        <taxon>Musaceae</taxon>
        <taxon>Ensete</taxon>
    </lineage>
</organism>
<dbReference type="PANTHER" id="PTHR10509:SF81">
    <property type="entry name" value="CAFFEOYL-COA O-METHYLTRANSFERASE 1"/>
    <property type="match status" value="1"/>
</dbReference>
<dbReference type="InterPro" id="IPR050362">
    <property type="entry name" value="Cation-dep_OMT"/>
</dbReference>
<evidence type="ECO:0000313" key="5">
    <source>
        <dbReference type="EMBL" id="KAJ8504254.1"/>
    </source>
</evidence>
<dbReference type="SUPFAM" id="SSF53335">
    <property type="entry name" value="S-adenosyl-L-methionine-dependent methyltransferases"/>
    <property type="match status" value="1"/>
</dbReference>
<keyword evidence="6" id="KW-1185">Reference proteome</keyword>
<dbReference type="InterPro" id="IPR002935">
    <property type="entry name" value="SAM_O-MeTrfase"/>
</dbReference>
<reference evidence="5 6" key="1">
    <citation type="submission" date="2022-12" db="EMBL/GenBank/DDBJ databases">
        <title>Chromosome-scale assembly of the Ensete ventricosum genome.</title>
        <authorList>
            <person name="Dussert Y."/>
            <person name="Stocks J."/>
            <person name="Wendawek A."/>
            <person name="Woldeyes F."/>
            <person name="Nichols R.A."/>
            <person name="Borrell J.S."/>
        </authorList>
    </citation>
    <scope>NUCLEOTIDE SEQUENCE [LARGE SCALE GENOMIC DNA]</scope>
    <source>
        <strain evidence="6">cv. Maze</strain>
        <tissue evidence="5">Seeds</tissue>
    </source>
</reference>
<evidence type="ECO:0000256" key="4">
    <source>
        <dbReference type="ARBA" id="ARBA00023453"/>
    </source>
</evidence>
<dbReference type="PANTHER" id="PTHR10509">
    <property type="entry name" value="O-METHYLTRANSFERASE-RELATED"/>
    <property type="match status" value="1"/>
</dbReference>
<evidence type="ECO:0000313" key="6">
    <source>
        <dbReference type="Proteomes" id="UP001222027"/>
    </source>
</evidence>
<keyword evidence="3" id="KW-0949">S-adenosyl-L-methionine</keyword>
<dbReference type="Proteomes" id="UP001222027">
    <property type="component" value="Unassembled WGS sequence"/>
</dbReference>
<sequence length="257" mass="29240">MAGSSEGVGEKGLPQILERRCILQSEALYQYILETSVYPREPEVLKELRQLTATDHRQVPAIRFWNAMATSPDEMQFLSMLLKLMNAKKTLEVGVYTGYSLLATALSLPHDGEIIAIDINRKNFELGLPFFEKAGVAHKVDFREGRALPILDDLMTKEEKYKGWFDFVFVDADKSNYMNYHNRVVEMVRVGGIIGYDNTLWNGSVVAKAMAERPFPYYIMECRDAILEFNAYLAADPRVEICHVSIADGLTLCRRLN</sequence>
<dbReference type="InterPro" id="IPR029063">
    <property type="entry name" value="SAM-dependent_MTases_sf"/>
</dbReference>
<comment type="caution">
    <text evidence="5">The sequence shown here is derived from an EMBL/GenBank/DDBJ whole genome shotgun (WGS) entry which is preliminary data.</text>
</comment>
<keyword evidence="1" id="KW-0489">Methyltransferase</keyword>
<evidence type="ECO:0000256" key="1">
    <source>
        <dbReference type="ARBA" id="ARBA00022603"/>
    </source>
</evidence>
<evidence type="ECO:0000256" key="2">
    <source>
        <dbReference type="ARBA" id="ARBA00022679"/>
    </source>
</evidence>
<gene>
    <name evidence="5" type="ORF">OPV22_005140</name>
</gene>
<dbReference type="PROSITE" id="PS51682">
    <property type="entry name" value="SAM_OMT_I"/>
    <property type="match status" value="1"/>
</dbReference>